<dbReference type="InterPro" id="IPR032591">
    <property type="entry name" value="DUF4908"/>
</dbReference>
<comment type="caution">
    <text evidence="3">The sequence shown here is derived from an EMBL/GenBank/DDBJ whole genome shotgun (WGS) entry which is preliminary data.</text>
</comment>
<keyword evidence="4" id="KW-1185">Reference proteome</keyword>
<feature type="chain" id="PRO_5031445735" description="DUF4908 domain-containing protein" evidence="2">
    <location>
        <begin position="20"/>
        <end position="253"/>
    </location>
</feature>
<feature type="compositionally biased region" description="Polar residues" evidence="1">
    <location>
        <begin position="28"/>
        <end position="45"/>
    </location>
</feature>
<feature type="signal peptide" evidence="2">
    <location>
        <begin position="1"/>
        <end position="19"/>
    </location>
</feature>
<protein>
    <recommendedName>
        <fullName evidence="5">DUF4908 domain-containing protein</fullName>
    </recommendedName>
</protein>
<name>A0A7W6JBG4_9CAUL</name>
<evidence type="ECO:0000313" key="3">
    <source>
        <dbReference type="EMBL" id="MBB4082041.1"/>
    </source>
</evidence>
<evidence type="ECO:0000313" key="4">
    <source>
        <dbReference type="Proteomes" id="UP000529946"/>
    </source>
</evidence>
<organism evidence="3 4">
    <name type="scientific">Brevundimonas lenta</name>
    <dbReference type="NCBI Taxonomy" id="424796"/>
    <lineage>
        <taxon>Bacteria</taxon>
        <taxon>Pseudomonadati</taxon>
        <taxon>Pseudomonadota</taxon>
        <taxon>Alphaproteobacteria</taxon>
        <taxon>Caulobacterales</taxon>
        <taxon>Caulobacteraceae</taxon>
        <taxon>Brevundimonas</taxon>
    </lineage>
</organism>
<sequence length="253" mass="26965">MAIALAAVTLSLAPLFAEAAAQERGNVQAEQSRSLRNRTAPTTSLPAPGRYVADSGDAFTLDRSGQRPLLRFDRRDETWVLRPTAAPRGDVIYRNDAGQQILRVTQGGGITVYTARAPGGSPASFSGPGETLSLPRLGPTQLFQLMTRRSAMISQTMGRLIEINVDTNQAAEGLTVEALILSTDAVMRIARSPSGRSSLNQLRRIVITQGATAGVTYNRGELRIVVAPSQGVAGRPSSARVIRAFLPAENASR</sequence>
<dbReference type="Proteomes" id="UP000529946">
    <property type="component" value="Unassembled WGS sequence"/>
</dbReference>
<proteinExistence type="predicted"/>
<dbReference type="Pfam" id="PF16252">
    <property type="entry name" value="DUF4908"/>
    <property type="match status" value="1"/>
</dbReference>
<feature type="region of interest" description="Disordered" evidence="1">
    <location>
        <begin position="26"/>
        <end position="47"/>
    </location>
</feature>
<dbReference type="RefSeq" id="WP_246328725.1">
    <property type="nucleotide sequence ID" value="NZ_BAAAER010000004.1"/>
</dbReference>
<dbReference type="EMBL" id="JACIDM010000001">
    <property type="protein sequence ID" value="MBB4082041.1"/>
    <property type="molecule type" value="Genomic_DNA"/>
</dbReference>
<accession>A0A7W6JBG4</accession>
<evidence type="ECO:0000256" key="2">
    <source>
        <dbReference type="SAM" id="SignalP"/>
    </source>
</evidence>
<evidence type="ECO:0008006" key="5">
    <source>
        <dbReference type="Google" id="ProtNLM"/>
    </source>
</evidence>
<keyword evidence="2" id="KW-0732">Signal</keyword>
<dbReference type="AlphaFoldDB" id="A0A7W6JBG4"/>
<reference evidence="3 4" key="1">
    <citation type="submission" date="2020-08" db="EMBL/GenBank/DDBJ databases">
        <title>Genomic Encyclopedia of Type Strains, Phase IV (KMG-IV): sequencing the most valuable type-strain genomes for metagenomic binning, comparative biology and taxonomic classification.</title>
        <authorList>
            <person name="Goeker M."/>
        </authorList>
    </citation>
    <scope>NUCLEOTIDE SEQUENCE [LARGE SCALE GENOMIC DNA]</scope>
    <source>
        <strain evidence="3 4">DSM 23960</strain>
    </source>
</reference>
<evidence type="ECO:0000256" key="1">
    <source>
        <dbReference type="SAM" id="MobiDB-lite"/>
    </source>
</evidence>
<gene>
    <name evidence="3" type="ORF">GGR12_000880</name>
</gene>